<evidence type="ECO:0000313" key="2">
    <source>
        <dbReference type="EMBL" id="GAA2495004.1"/>
    </source>
</evidence>
<reference evidence="2 3" key="1">
    <citation type="journal article" date="2019" name="Int. J. Syst. Evol. Microbiol.">
        <title>The Global Catalogue of Microorganisms (GCM) 10K type strain sequencing project: providing services to taxonomists for standard genome sequencing and annotation.</title>
        <authorList>
            <consortium name="The Broad Institute Genomics Platform"/>
            <consortium name="The Broad Institute Genome Sequencing Center for Infectious Disease"/>
            <person name="Wu L."/>
            <person name="Ma J."/>
        </authorList>
    </citation>
    <scope>NUCLEOTIDE SEQUENCE [LARGE SCALE GENOMIC DNA]</scope>
    <source>
        <strain evidence="2 3">JCM 6307</strain>
    </source>
</reference>
<gene>
    <name evidence="2" type="ORF">GCM10010406_33940</name>
</gene>
<evidence type="ECO:0000313" key="3">
    <source>
        <dbReference type="Proteomes" id="UP001501358"/>
    </source>
</evidence>
<organism evidence="2 3">
    <name type="scientific">Streptomyces thermolineatus</name>
    <dbReference type="NCBI Taxonomy" id="44033"/>
    <lineage>
        <taxon>Bacteria</taxon>
        <taxon>Bacillati</taxon>
        <taxon>Actinomycetota</taxon>
        <taxon>Actinomycetes</taxon>
        <taxon>Kitasatosporales</taxon>
        <taxon>Streptomycetaceae</taxon>
        <taxon>Streptomyces</taxon>
    </lineage>
</organism>
<dbReference type="InterPro" id="IPR036412">
    <property type="entry name" value="HAD-like_sf"/>
</dbReference>
<dbReference type="InterPro" id="IPR000150">
    <property type="entry name" value="Cof"/>
</dbReference>
<feature type="compositionally biased region" description="Polar residues" evidence="1">
    <location>
        <begin position="386"/>
        <end position="400"/>
    </location>
</feature>
<feature type="compositionally biased region" description="Low complexity" evidence="1">
    <location>
        <begin position="334"/>
        <end position="350"/>
    </location>
</feature>
<dbReference type="CDD" id="cd07516">
    <property type="entry name" value="HAD_Pase"/>
    <property type="match status" value="1"/>
</dbReference>
<sequence length="417" mass="43107">MTPAAEVAYDPDRAPSAVAARRSHGTAPGRTGHTGERVGVDAGQHGALRHGTGGFRVVATDLDGTLLRSDTTVSPRTRHVLRRAAELGVHHVVVTGRSASGCRPILDALGYRGLAVCGQGAQVYDSGAHRLLSSATLDPAPARTLVERVAALTGPLDLAVATSGLDGEFVVTEGFPRGDEAALTPFRTVPGHRLWERPVDKVFLRHATLPDEELVAVASRLCDATVTVTHSGPRMVEVLPAGVDKAVGLARVVHGLGLRSSEVVAFGDMPNDIPMLDWAGHAVAMGNCHPGLKEVADEVARSNDEDGVAVVLARLLGIPLPAEDPAPGDPGPDEPAAVAPGAGLPGPRRAGAGHGGAGEPLYRTSPSRQSQTSPPDRSSGTAGAKTWTQPSSSAVRTTPSGVRAEVGPRHRCRPRDA</sequence>
<dbReference type="NCBIfam" id="TIGR00099">
    <property type="entry name" value="Cof-subfamily"/>
    <property type="match status" value="1"/>
</dbReference>
<dbReference type="SFLD" id="SFLDG01140">
    <property type="entry name" value="C2.B:_Phosphomannomutase_and_P"/>
    <property type="match status" value="1"/>
</dbReference>
<dbReference type="SUPFAM" id="SSF56784">
    <property type="entry name" value="HAD-like"/>
    <property type="match status" value="1"/>
</dbReference>
<feature type="region of interest" description="Disordered" evidence="1">
    <location>
        <begin position="1"/>
        <end position="38"/>
    </location>
</feature>
<dbReference type="PANTHER" id="PTHR10000">
    <property type="entry name" value="PHOSPHOSERINE PHOSPHATASE"/>
    <property type="match status" value="1"/>
</dbReference>
<proteinExistence type="predicted"/>
<dbReference type="EMBL" id="BAAATA010000019">
    <property type="protein sequence ID" value="GAA2495004.1"/>
    <property type="molecule type" value="Genomic_DNA"/>
</dbReference>
<feature type="compositionally biased region" description="Low complexity" evidence="1">
    <location>
        <begin position="359"/>
        <end position="379"/>
    </location>
</feature>
<feature type="region of interest" description="Disordered" evidence="1">
    <location>
        <begin position="321"/>
        <end position="417"/>
    </location>
</feature>
<comment type="caution">
    <text evidence="2">The sequence shown here is derived from an EMBL/GenBank/DDBJ whole genome shotgun (WGS) entry which is preliminary data.</text>
</comment>
<dbReference type="Proteomes" id="UP001501358">
    <property type="component" value="Unassembled WGS sequence"/>
</dbReference>
<keyword evidence="3" id="KW-1185">Reference proteome</keyword>
<evidence type="ECO:0008006" key="4">
    <source>
        <dbReference type="Google" id="ProtNLM"/>
    </source>
</evidence>
<dbReference type="SFLD" id="SFLDS00003">
    <property type="entry name" value="Haloacid_Dehalogenase"/>
    <property type="match status" value="1"/>
</dbReference>
<dbReference type="Gene3D" id="3.40.50.1000">
    <property type="entry name" value="HAD superfamily/HAD-like"/>
    <property type="match status" value="1"/>
</dbReference>
<dbReference type="Pfam" id="PF08282">
    <property type="entry name" value="Hydrolase_3"/>
    <property type="match status" value="1"/>
</dbReference>
<protein>
    <recommendedName>
        <fullName evidence="4">Hydrolase</fullName>
    </recommendedName>
</protein>
<accession>A0ABN3M5X6</accession>
<dbReference type="PANTHER" id="PTHR10000:SF8">
    <property type="entry name" value="HAD SUPERFAMILY HYDROLASE-LIKE, TYPE 3"/>
    <property type="match status" value="1"/>
</dbReference>
<evidence type="ECO:0000256" key="1">
    <source>
        <dbReference type="SAM" id="MobiDB-lite"/>
    </source>
</evidence>
<dbReference type="InterPro" id="IPR023214">
    <property type="entry name" value="HAD_sf"/>
</dbReference>
<dbReference type="NCBIfam" id="TIGR01484">
    <property type="entry name" value="HAD-SF-IIB"/>
    <property type="match status" value="1"/>
</dbReference>
<dbReference type="InterPro" id="IPR006379">
    <property type="entry name" value="HAD-SF_hydro_IIB"/>
</dbReference>
<name>A0ABN3M5X6_9ACTN</name>
<dbReference type="Gene3D" id="3.30.1240.10">
    <property type="match status" value="1"/>
</dbReference>